<dbReference type="AlphaFoldDB" id="A0A8J2S849"/>
<organism evidence="1 2">
    <name type="scientific">Pelagomonas calceolata</name>
    <dbReference type="NCBI Taxonomy" id="35677"/>
    <lineage>
        <taxon>Eukaryota</taxon>
        <taxon>Sar</taxon>
        <taxon>Stramenopiles</taxon>
        <taxon>Ochrophyta</taxon>
        <taxon>Pelagophyceae</taxon>
        <taxon>Pelagomonadales</taxon>
        <taxon>Pelagomonadaceae</taxon>
        <taxon>Pelagomonas</taxon>
    </lineage>
</organism>
<proteinExistence type="predicted"/>
<name>A0A8J2S849_9STRA</name>
<keyword evidence="2" id="KW-1185">Reference proteome</keyword>
<sequence>MADAAAATADASGGEQIELEDSLVAYCESHADTTPADLLRAFNVRCYLWPRLTDAERDAGAVVSDARVADCSQDELVSCLASWIRLREAEAAFRQALAAAERVVVVHGSINANAMRALAALAPSSDAERPVKRRRGDEVDARDTPPSMAVRALDARAARSHGRQLRQSGYCVLPTLVTGDLDAWIRRRHLPRELSFYPNWKSSDFFHNADSEPPIPLSGDLEPLRALLPGIEAAASSIAGERLVCLQANATLYSSRTNAQLGDHKDGSPFSVVVHVSASRPETAGLIFNEELVLFSEPGAAVLLRGDEYTHRSCAVDEGQDRLVLVFFLDYASASRAAHPRPPASAREVSFHAPDEPLADALRAADLTLVVGCAAPDLASVKGKVAAFRAPVQSADFVFGAGPLERVLGHAVGTY</sequence>
<comment type="caution">
    <text evidence="1">The sequence shown here is derived from an EMBL/GenBank/DDBJ whole genome shotgun (WGS) entry which is preliminary data.</text>
</comment>
<protein>
    <submittedName>
        <fullName evidence="1">Uncharacterized protein</fullName>
    </submittedName>
</protein>
<accession>A0A8J2S849</accession>
<dbReference type="Proteomes" id="UP000789595">
    <property type="component" value="Unassembled WGS sequence"/>
</dbReference>
<gene>
    <name evidence="1" type="ORF">PECAL_1P31470</name>
</gene>
<reference evidence="1" key="1">
    <citation type="submission" date="2021-11" db="EMBL/GenBank/DDBJ databases">
        <authorList>
            <consortium name="Genoscope - CEA"/>
            <person name="William W."/>
        </authorList>
    </citation>
    <scope>NUCLEOTIDE SEQUENCE</scope>
</reference>
<evidence type="ECO:0000313" key="1">
    <source>
        <dbReference type="EMBL" id="CAH0366643.1"/>
    </source>
</evidence>
<evidence type="ECO:0000313" key="2">
    <source>
        <dbReference type="Proteomes" id="UP000789595"/>
    </source>
</evidence>
<dbReference type="EMBL" id="CAKKNE010000001">
    <property type="protein sequence ID" value="CAH0366643.1"/>
    <property type="molecule type" value="Genomic_DNA"/>
</dbReference>